<feature type="compositionally biased region" description="Polar residues" evidence="1">
    <location>
        <begin position="8"/>
        <end position="27"/>
    </location>
</feature>
<evidence type="ECO:0000313" key="2">
    <source>
        <dbReference type="EMBL" id="JAD92617.1"/>
    </source>
</evidence>
<reference evidence="2" key="2">
    <citation type="journal article" date="2015" name="Data Brief">
        <title>Shoot transcriptome of the giant reed, Arundo donax.</title>
        <authorList>
            <person name="Barrero R.A."/>
            <person name="Guerrero F.D."/>
            <person name="Moolhuijzen P."/>
            <person name="Goolsby J.A."/>
            <person name="Tidwell J."/>
            <person name="Bellgard S.E."/>
            <person name="Bellgard M.I."/>
        </authorList>
    </citation>
    <scope>NUCLEOTIDE SEQUENCE</scope>
    <source>
        <tissue evidence="2">Shoot tissue taken approximately 20 cm above the soil surface</tissue>
    </source>
</reference>
<proteinExistence type="predicted"/>
<name>A0A0A9E9I5_ARUDO</name>
<reference evidence="2" key="1">
    <citation type="submission" date="2014-09" db="EMBL/GenBank/DDBJ databases">
        <authorList>
            <person name="Magalhaes I.L.F."/>
            <person name="Oliveira U."/>
            <person name="Santos F.R."/>
            <person name="Vidigal T.H.D.A."/>
            <person name="Brescovit A.D."/>
            <person name="Santos A.J."/>
        </authorList>
    </citation>
    <scope>NUCLEOTIDE SEQUENCE</scope>
    <source>
        <tissue evidence="2">Shoot tissue taken approximately 20 cm above the soil surface</tissue>
    </source>
</reference>
<protein>
    <submittedName>
        <fullName evidence="2">Uncharacterized protein</fullName>
    </submittedName>
</protein>
<sequence>MNRKIQSHGETTSPEQNDISTDMTTNNHEADQNRSHEELIEILAMHGHLPRMMEQDGFRN</sequence>
<dbReference type="EMBL" id="GBRH01205278">
    <property type="protein sequence ID" value="JAD92617.1"/>
    <property type="molecule type" value="Transcribed_RNA"/>
</dbReference>
<feature type="region of interest" description="Disordered" evidence="1">
    <location>
        <begin position="1"/>
        <end position="36"/>
    </location>
</feature>
<dbReference type="AlphaFoldDB" id="A0A0A9E9I5"/>
<organism evidence="2">
    <name type="scientific">Arundo donax</name>
    <name type="common">Giant reed</name>
    <name type="synonym">Donax arundinaceus</name>
    <dbReference type="NCBI Taxonomy" id="35708"/>
    <lineage>
        <taxon>Eukaryota</taxon>
        <taxon>Viridiplantae</taxon>
        <taxon>Streptophyta</taxon>
        <taxon>Embryophyta</taxon>
        <taxon>Tracheophyta</taxon>
        <taxon>Spermatophyta</taxon>
        <taxon>Magnoliopsida</taxon>
        <taxon>Liliopsida</taxon>
        <taxon>Poales</taxon>
        <taxon>Poaceae</taxon>
        <taxon>PACMAD clade</taxon>
        <taxon>Arundinoideae</taxon>
        <taxon>Arundineae</taxon>
        <taxon>Arundo</taxon>
    </lineage>
</organism>
<accession>A0A0A9E9I5</accession>
<evidence type="ECO:0000256" key="1">
    <source>
        <dbReference type="SAM" id="MobiDB-lite"/>
    </source>
</evidence>